<dbReference type="InterPro" id="IPR046198">
    <property type="entry name" value="DUF6230"/>
</dbReference>
<dbReference type="Proteomes" id="UP000033900">
    <property type="component" value="Unassembled WGS sequence"/>
</dbReference>
<proteinExistence type="predicted"/>
<reference evidence="1 2" key="1">
    <citation type="submission" date="2015-02" db="EMBL/GenBank/DDBJ databases">
        <title>Draft genome sequences of ten Microbacterium spp. with emphasis on heavy metal contaminated environments.</title>
        <authorList>
            <person name="Corretto E."/>
        </authorList>
    </citation>
    <scope>NUCLEOTIDE SEQUENCE [LARGE SCALE GENOMIC DNA]</scope>
    <source>
        <strain evidence="1 2">SA35</strain>
    </source>
</reference>
<organism evidence="1 2">
    <name type="scientific">Microbacterium hydrocarbonoxydans</name>
    <dbReference type="NCBI Taxonomy" id="273678"/>
    <lineage>
        <taxon>Bacteria</taxon>
        <taxon>Bacillati</taxon>
        <taxon>Actinomycetota</taxon>
        <taxon>Actinomycetes</taxon>
        <taxon>Micrococcales</taxon>
        <taxon>Microbacteriaceae</taxon>
        <taxon>Microbacterium</taxon>
    </lineage>
</organism>
<evidence type="ECO:0000313" key="1">
    <source>
        <dbReference type="EMBL" id="KJL46000.1"/>
    </source>
</evidence>
<dbReference type="PATRIC" id="fig|273678.4.peg.2622"/>
<protein>
    <recommendedName>
        <fullName evidence="3">Cholesterol esterase</fullName>
    </recommendedName>
</protein>
<evidence type="ECO:0008006" key="3">
    <source>
        <dbReference type="Google" id="ProtNLM"/>
    </source>
</evidence>
<sequence length="205" mass="20518">MKFSKVSKTLSKATASHAGRVTLAAVPVGVVAALLLGGVAQGAVPVSFAVSGSQFQIGASQLEGTGFSQYAGVATDSEGVEHTVAIANIKSATLDDLCQSVITETPLGTVGVLIKAGGDGKPATASDLQIGMTGLKGDASFGQIRIGVDASTVNTEAKGSAGDFAQDSDTISISNLQQTAWSTQASVFTLTGMTLELTDGSQGCF</sequence>
<dbReference type="RefSeq" id="WP_045258251.1">
    <property type="nucleotide sequence ID" value="NZ_CP158847.1"/>
</dbReference>
<dbReference type="STRING" id="273678.RS84_02620"/>
<dbReference type="EMBL" id="JYJB01000010">
    <property type="protein sequence ID" value="KJL46000.1"/>
    <property type="molecule type" value="Genomic_DNA"/>
</dbReference>
<dbReference type="AlphaFoldDB" id="A0A0M2HGY6"/>
<dbReference type="Pfam" id="PF19741">
    <property type="entry name" value="DUF6230"/>
    <property type="match status" value="1"/>
</dbReference>
<name>A0A0M2HGY6_9MICO</name>
<comment type="caution">
    <text evidence="1">The sequence shown here is derived from an EMBL/GenBank/DDBJ whole genome shotgun (WGS) entry which is preliminary data.</text>
</comment>
<dbReference type="OrthoDB" id="4238587at2"/>
<gene>
    <name evidence="1" type="ORF">RS84_02620</name>
</gene>
<keyword evidence="2" id="KW-1185">Reference proteome</keyword>
<evidence type="ECO:0000313" key="2">
    <source>
        <dbReference type="Proteomes" id="UP000033900"/>
    </source>
</evidence>
<accession>A0A0M2HGY6</accession>